<keyword evidence="2" id="KW-0963">Cytoplasm</keyword>
<dbReference type="CDD" id="cd22406">
    <property type="entry name" value="KH-I_Vigilin_rpt2"/>
    <property type="match status" value="1"/>
</dbReference>
<keyword evidence="3" id="KW-0677">Repeat</keyword>
<dbReference type="CDD" id="cd22414">
    <property type="entry name" value="KH-I_Vigilin_rpt11"/>
    <property type="match status" value="1"/>
</dbReference>
<dbReference type="GO" id="GO:0010468">
    <property type="term" value="P:regulation of gene expression"/>
    <property type="evidence" value="ECO:0007669"/>
    <property type="project" value="UniProtKB-ARBA"/>
</dbReference>
<comment type="subcellular location">
    <subcellularLocation>
        <location evidence="1">Cytoplasm</location>
    </subcellularLocation>
</comment>
<organism evidence="7">
    <name type="scientific">Cyprideis torosa</name>
    <dbReference type="NCBI Taxonomy" id="163714"/>
    <lineage>
        <taxon>Eukaryota</taxon>
        <taxon>Metazoa</taxon>
        <taxon>Ecdysozoa</taxon>
        <taxon>Arthropoda</taxon>
        <taxon>Crustacea</taxon>
        <taxon>Oligostraca</taxon>
        <taxon>Ostracoda</taxon>
        <taxon>Podocopa</taxon>
        <taxon>Podocopida</taxon>
        <taxon>Cytherocopina</taxon>
        <taxon>Cytheroidea</taxon>
        <taxon>Cytherideidae</taxon>
        <taxon>Cyprideis</taxon>
    </lineage>
</organism>
<dbReference type="InterPro" id="IPR004088">
    <property type="entry name" value="KH_dom_type_1"/>
</dbReference>
<dbReference type="SUPFAM" id="SSF54791">
    <property type="entry name" value="Eukaryotic type KH-domain (KH-domain type I)"/>
    <property type="match status" value="12"/>
</dbReference>
<reference evidence="7" key="1">
    <citation type="submission" date="2020-11" db="EMBL/GenBank/DDBJ databases">
        <authorList>
            <person name="Tran Van P."/>
        </authorList>
    </citation>
    <scope>NUCLEOTIDE SEQUENCE</scope>
</reference>
<feature type="coiled-coil region" evidence="5">
    <location>
        <begin position="1101"/>
        <end position="1128"/>
    </location>
</feature>
<dbReference type="PANTHER" id="PTHR10627:SF31">
    <property type="entry name" value="DODECA-SATELLITE-BINDING PROTEIN 1, ISOFORM A"/>
    <property type="match status" value="1"/>
</dbReference>
<evidence type="ECO:0000256" key="3">
    <source>
        <dbReference type="ARBA" id="ARBA00022737"/>
    </source>
</evidence>
<sequence>MADTTVQQGLTGLDLDGGNVGVGTIGEGYVSMMNPGPSGLMEQAPGPSYDETFPSLPNAPSSASPTPPTPQMERPRIGASKVTSLFHIPCEERVRDDSECLGGGSLIQATICSEIMEKTGTNIEISKARDESLTFLVYGTIQAVKDARRLIQERFQTQATKSINVPKEYHRFLLGKGGKNLRKLEHDTATKISFPRMDDSSSKIVVTGTREGIDRALHEIRLRSDELSKQASVRLDIPQIYHVFIMGPHSERVNKLQADTGVRINIPPPSMKKDEISISGEKEAVTRIVENIKKEVADMDRKFTHVSVEVRKAQHKYVIGPKGNTVNEILDKTGVSVELPSLDSQSETITLRGPQDKLGLALSMVYEKANSVVRNEVPAPAWMHRYIIGKKGATIQQIIHDFPKVHVEFENDTILLEGPPAEVDGVYDALTKQVDSMKRTMKMREIEVEPAYHGHIIGKQGARVAKLTADTDVSINVPEKDSSVIRLEGPPAEVDRIADEILESVEKLKSEVEMPVHIDHRFHGMVIGTKGEKIREIREKFNNVIISFPEPNSRSNIIHVRGAKPDVQACVRYLKAYGEEIADNNYISTVPVFEGFNELIVEKRQEMRKIRDELGVRVNLPTKGSSENVVTITGKRANVIKAVEMINKIQDELGSIMTEDIIIPQKFHEQLIGRGYMVVRSIERDCGGVHIRFPMQGTKSDKVTIRGPKTDVQKAKKMLLEMYHDREEKSYTEEIRAKPAHHRYLIGKGGSTINKLRESTNARFIFPEPDGEDRETIMIIGKKADVLKAKGELEALIKELDSVTEITMNVDRKYHRFFVARRGVVLKDIGLEYGGVTVSFPRMEENSSVVTLKGGKECVEKARQRIEEIVQDLEQTVTISVSIPQKFHAGLMGKGGHKIQQLTRDYEVQVKFPDKRGGRIIENSANRPEEEPPLLNGDVPAGDGGNPNDFIRITGRKENCEKARDALLSLVPVTEEVPVPYELHRFIIGQKGQGVQDLMKAYDVSISIPPASEESDLIKVTGAKADVDRAKIGLAERVKKLEEEKQDRIAKSFNVKVKVPAKYHPKIIGRKGANVMRLRNQFGVNIQIPGKDDPEPDMIVVTGYEAKAYEAKEEIEKMIDELESLTEKTVQLDPLVHSRIIGARGRGIRTIMDHYKASVFRSFLRQPLVPNASDEKEKTLRNRPSSRRVGLPGQLGGWAVGLDRGAANSIQTTLAIDYLLLVTRTTVLPLNGWAYWTRMGLKGRHVDVKFPRQEDGDPSEVVVTGDPDNVDDCIDKLLCLEEEFLQDVRDEEMIRQFSQPPSKQPDNGRDSKQQSGFKVIGGPWEAPSVEAPGEFPSLGENAAAPATAPVWGPRMRR</sequence>
<dbReference type="InterPro" id="IPR057778">
    <property type="entry name" value="KH_Vigilin_N"/>
</dbReference>
<feature type="compositionally biased region" description="Polar residues" evidence="6">
    <location>
        <begin position="1296"/>
        <end position="1305"/>
    </location>
</feature>
<evidence type="ECO:0000256" key="6">
    <source>
        <dbReference type="SAM" id="MobiDB-lite"/>
    </source>
</evidence>
<dbReference type="PROSITE" id="PS50084">
    <property type="entry name" value="KH_TYPE_1"/>
    <property type="match status" value="12"/>
</dbReference>
<feature type="region of interest" description="Disordered" evidence="6">
    <location>
        <begin position="1295"/>
        <end position="1357"/>
    </location>
</feature>
<accession>A0A7R8W849</accession>
<dbReference type="CDD" id="cd22417">
    <property type="entry name" value="KH-I_Vigilin_rpt14"/>
    <property type="match status" value="1"/>
</dbReference>
<keyword evidence="5" id="KW-0175">Coiled coil</keyword>
<dbReference type="CDD" id="cd22408">
    <property type="entry name" value="KH-I_Vigilin_rpt4"/>
    <property type="match status" value="1"/>
</dbReference>
<proteinExistence type="predicted"/>
<dbReference type="SMART" id="SM00322">
    <property type="entry name" value="KH"/>
    <property type="match status" value="15"/>
</dbReference>
<dbReference type="PANTHER" id="PTHR10627">
    <property type="entry name" value="SCP160"/>
    <property type="match status" value="1"/>
</dbReference>
<keyword evidence="4" id="KW-0694">RNA-binding</keyword>
<dbReference type="InterPro" id="IPR004087">
    <property type="entry name" value="KH_dom"/>
</dbReference>
<name>A0A7R8W849_9CRUS</name>
<dbReference type="CDD" id="cd22413">
    <property type="entry name" value="KH-I_Vigilin_rpt10"/>
    <property type="match status" value="1"/>
</dbReference>
<protein>
    <submittedName>
        <fullName evidence="7">Uncharacterized protein</fullName>
    </submittedName>
</protein>
<evidence type="ECO:0000256" key="1">
    <source>
        <dbReference type="ARBA" id="ARBA00004496"/>
    </source>
</evidence>
<feature type="region of interest" description="Disordered" evidence="6">
    <location>
        <begin position="38"/>
        <end position="74"/>
    </location>
</feature>
<evidence type="ECO:0000256" key="2">
    <source>
        <dbReference type="ARBA" id="ARBA00022490"/>
    </source>
</evidence>
<dbReference type="OrthoDB" id="10027144at2759"/>
<dbReference type="CDD" id="cd22407">
    <property type="entry name" value="KH-I_Vigilin_rpt3"/>
    <property type="match status" value="1"/>
</dbReference>
<dbReference type="GO" id="GO:0003729">
    <property type="term" value="F:mRNA binding"/>
    <property type="evidence" value="ECO:0007669"/>
    <property type="project" value="TreeGrafter"/>
</dbReference>
<dbReference type="CDD" id="cd02394">
    <property type="entry name" value="KH-I_Vigilin_rpt6"/>
    <property type="match status" value="1"/>
</dbReference>
<evidence type="ECO:0000256" key="5">
    <source>
        <dbReference type="SAM" id="Coils"/>
    </source>
</evidence>
<gene>
    <name evidence="7" type="ORF">CTOB1V02_LOCUS2309</name>
</gene>
<dbReference type="InterPro" id="IPR036612">
    <property type="entry name" value="KH_dom_type_1_sf"/>
</dbReference>
<dbReference type="Pfam" id="PF24668">
    <property type="entry name" value="KH_Vigilin"/>
    <property type="match status" value="1"/>
</dbReference>
<feature type="compositionally biased region" description="Low complexity" evidence="6">
    <location>
        <begin position="54"/>
        <end position="64"/>
    </location>
</feature>
<dbReference type="Pfam" id="PF00013">
    <property type="entry name" value="KH_1"/>
    <property type="match status" value="13"/>
</dbReference>
<feature type="region of interest" description="Disordered" evidence="6">
    <location>
        <begin position="919"/>
        <end position="945"/>
    </location>
</feature>
<evidence type="ECO:0000313" key="7">
    <source>
        <dbReference type="EMBL" id="CAD7224342.1"/>
    </source>
</evidence>
<dbReference type="CDD" id="cd22416">
    <property type="entry name" value="KH-I_Vigilin_rpt13"/>
    <property type="match status" value="1"/>
</dbReference>
<evidence type="ECO:0000256" key="4">
    <source>
        <dbReference type="ARBA" id="ARBA00022884"/>
    </source>
</evidence>
<dbReference type="Gene3D" id="3.30.1370.10">
    <property type="entry name" value="K Homology domain, type 1"/>
    <property type="match status" value="15"/>
</dbReference>
<dbReference type="EMBL" id="OB660352">
    <property type="protein sequence ID" value="CAD7224342.1"/>
    <property type="molecule type" value="Genomic_DNA"/>
</dbReference>
<dbReference type="CDD" id="cd22409">
    <property type="entry name" value="KH-I_Vigilin_rpt5"/>
    <property type="match status" value="1"/>
</dbReference>